<evidence type="ECO:0000259" key="1">
    <source>
        <dbReference type="Pfam" id="PF00535"/>
    </source>
</evidence>
<sequence>MVSDNCSDRGKEEYQTISKIEDSRITYVRQERNIGYIGNIPYVLKKSKGKFVLIVSDEDTVVLKHLAYYLKKLKDADDLAIIRSATTFQYRGLQPEVFAAGKEAVSGFMLSNNYISGIIYNTEMMNQYKIFEKAEKYKDNIAYRYYVHMVFDLLISFHGKVIEDDRLLISEGTADPHGGITDEDKNENEKLNLLNYATYESRLQQHAAWAEIFRDVSAGDNSLMRIMYFKLCWKTIFLISLVKQKYISKGFDFNEICEKCHIEFIRNFKKLFDKIDYAEKERDKLRIKALVNKYREE</sequence>
<organism evidence="2 3">
    <name type="scientific">Formimonas warabiya</name>
    <dbReference type="NCBI Taxonomy" id="1761012"/>
    <lineage>
        <taxon>Bacteria</taxon>
        <taxon>Bacillati</taxon>
        <taxon>Bacillota</taxon>
        <taxon>Clostridia</taxon>
        <taxon>Eubacteriales</taxon>
        <taxon>Peptococcaceae</taxon>
        <taxon>Candidatus Formimonas</taxon>
    </lineage>
</organism>
<dbReference type="InterPro" id="IPR001173">
    <property type="entry name" value="Glyco_trans_2-like"/>
</dbReference>
<dbReference type="Pfam" id="PF00535">
    <property type="entry name" value="Glycos_transf_2"/>
    <property type="match status" value="1"/>
</dbReference>
<reference evidence="2 3" key="1">
    <citation type="submission" date="2016-10" db="EMBL/GenBank/DDBJ databases">
        <title>Complete Genome Sequence of Peptococcaceae strain DCMF.</title>
        <authorList>
            <person name="Edwards R.J."/>
            <person name="Holland S.I."/>
            <person name="Deshpande N.P."/>
            <person name="Wong Y.K."/>
            <person name="Ertan H."/>
            <person name="Manefield M."/>
            <person name="Russell T.L."/>
            <person name="Lee M.J."/>
        </authorList>
    </citation>
    <scope>NUCLEOTIDE SEQUENCE [LARGE SCALE GENOMIC DNA]</scope>
    <source>
        <strain evidence="2 3">DCMF</strain>
    </source>
</reference>
<dbReference type="KEGG" id="fwa:DCMF_13685"/>
<proteinExistence type="predicted"/>
<dbReference type="Proteomes" id="UP000323521">
    <property type="component" value="Chromosome"/>
</dbReference>
<keyword evidence="3" id="KW-1185">Reference proteome</keyword>
<dbReference type="InterPro" id="IPR029044">
    <property type="entry name" value="Nucleotide-diphossugar_trans"/>
</dbReference>
<evidence type="ECO:0000313" key="3">
    <source>
        <dbReference type="Proteomes" id="UP000323521"/>
    </source>
</evidence>
<name>A0A3G1KTF3_FORW1</name>
<dbReference type="SUPFAM" id="SSF53448">
    <property type="entry name" value="Nucleotide-diphospho-sugar transferases"/>
    <property type="match status" value="1"/>
</dbReference>
<dbReference type="RefSeq" id="WP_214659336.1">
    <property type="nucleotide sequence ID" value="NZ_CP017634.1"/>
</dbReference>
<gene>
    <name evidence="2" type="ORF">DCMF_13685</name>
</gene>
<dbReference type="Gene3D" id="3.90.550.10">
    <property type="entry name" value="Spore Coat Polysaccharide Biosynthesis Protein SpsA, Chain A"/>
    <property type="match status" value="1"/>
</dbReference>
<accession>A0A3G1KTF3</accession>
<protein>
    <recommendedName>
        <fullName evidence="1">Glycosyltransferase 2-like domain-containing protein</fullName>
    </recommendedName>
</protein>
<dbReference type="EMBL" id="CP017634">
    <property type="protein sequence ID" value="ATW25674.1"/>
    <property type="molecule type" value="Genomic_DNA"/>
</dbReference>
<evidence type="ECO:0000313" key="2">
    <source>
        <dbReference type="EMBL" id="ATW25674.1"/>
    </source>
</evidence>
<dbReference type="AlphaFoldDB" id="A0A3G1KTF3"/>
<feature type="domain" description="Glycosyltransferase 2-like" evidence="1">
    <location>
        <begin position="2"/>
        <end position="82"/>
    </location>
</feature>